<protein>
    <submittedName>
        <fullName evidence="2">Uncharacterized protein</fullName>
    </submittedName>
</protein>
<evidence type="ECO:0000313" key="3">
    <source>
        <dbReference type="Proteomes" id="UP000054266"/>
    </source>
</evidence>
<keyword evidence="1" id="KW-1133">Transmembrane helix</keyword>
<feature type="transmembrane region" description="Helical" evidence="1">
    <location>
        <begin position="6"/>
        <end position="26"/>
    </location>
</feature>
<keyword evidence="1" id="KW-0472">Membrane</keyword>
<keyword evidence="3" id="KW-1185">Reference proteome</keyword>
<dbReference type="HOGENOM" id="CLU_099107_0_0_1"/>
<keyword evidence="1" id="KW-0812">Transmembrane</keyword>
<reference evidence="2 3" key="1">
    <citation type="submission" date="2015-01" db="EMBL/GenBank/DDBJ databases">
        <title>The Genome Sequence of Capronia semiimmersa CBS27337.</title>
        <authorList>
            <consortium name="The Broad Institute Genomics Platform"/>
            <person name="Cuomo C."/>
            <person name="de Hoog S."/>
            <person name="Gorbushina A."/>
            <person name="Stielow B."/>
            <person name="Teixiera M."/>
            <person name="Abouelleil A."/>
            <person name="Chapman S.B."/>
            <person name="Priest M."/>
            <person name="Young S.K."/>
            <person name="Wortman J."/>
            <person name="Nusbaum C."/>
            <person name="Birren B."/>
        </authorList>
    </citation>
    <scope>NUCLEOTIDE SEQUENCE [LARGE SCALE GENOMIC DNA]</scope>
    <source>
        <strain evidence="2 3">CBS 27337</strain>
    </source>
</reference>
<proteinExistence type="predicted"/>
<dbReference type="Proteomes" id="UP000054266">
    <property type="component" value="Unassembled WGS sequence"/>
</dbReference>
<organism evidence="2 3">
    <name type="scientific">Phialophora macrospora</name>
    <dbReference type="NCBI Taxonomy" id="1851006"/>
    <lineage>
        <taxon>Eukaryota</taxon>
        <taxon>Fungi</taxon>
        <taxon>Dikarya</taxon>
        <taxon>Ascomycota</taxon>
        <taxon>Pezizomycotina</taxon>
        <taxon>Eurotiomycetes</taxon>
        <taxon>Chaetothyriomycetidae</taxon>
        <taxon>Chaetothyriales</taxon>
        <taxon>Herpotrichiellaceae</taxon>
        <taxon>Phialophora</taxon>
    </lineage>
</organism>
<sequence length="252" mass="28327">MVLYQIFHRVAFVVTAFIHLYFNDLIKAAITVAGMCLSDSKRPVLQSILRLHSVVLVCFMLAFCFNVVSAHPDQTALNGRDVLNFDDIETPGGFGQIAAGYHGLTFNHFYAFKPTHPDLEGIISVDDLNCAVSKPNSLYGSKVTAESPSIQAHDPSHTFTVHSLRIKPLDLPVGYVTLNLRGFLPERSASPLLWSVDFPAGFHDTLHVRLEEFSKMQWKGLARLEVEADFHFNDLEMDDWEFCIDDLEVEVD</sequence>
<accession>A0A0D2DJR6</accession>
<evidence type="ECO:0000256" key="1">
    <source>
        <dbReference type="SAM" id="Phobius"/>
    </source>
</evidence>
<evidence type="ECO:0000313" key="2">
    <source>
        <dbReference type="EMBL" id="KIW62607.1"/>
    </source>
</evidence>
<name>A0A0D2DJR6_9EURO</name>
<dbReference type="AlphaFoldDB" id="A0A0D2DJR6"/>
<feature type="transmembrane region" description="Helical" evidence="1">
    <location>
        <begin position="47"/>
        <end position="68"/>
    </location>
</feature>
<gene>
    <name evidence="2" type="ORF">PV04_10766</name>
</gene>
<dbReference type="EMBL" id="KN846963">
    <property type="protein sequence ID" value="KIW62607.1"/>
    <property type="molecule type" value="Genomic_DNA"/>
</dbReference>